<evidence type="ECO:0000256" key="2">
    <source>
        <dbReference type="ARBA" id="ARBA00023125"/>
    </source>
</evidence>
<dbReference type="GO" id="GO:0003700">
    <property type="term" value="F:DNA-binding transcription factor activity"/>
    <property type="evidence" value="ECO:0007669"/>
    <property type="project" value="TreeGrafter"/>
</dbReference>
<dbReference type="PANTHER" id="PTHR30146">
    <property type="entry name" value="LACI-RELATED TRANSCRIPTIONAL REPRESSOR"/>
    <property type="match status" value="1"/>
</dbReference>
<evidence type="ECO:0000313" key="5">
    <source>
        <dbReference type="EMBL" id="TPG23560.1"/>
    </source>
</evidence>
<feature type="domain" description="HTH lacI-type" evidence="4">
    <location>
        <begin position="10"/>
        <end position="64"/>
    </location>
</feature>
<dbReference type="Gene3D" id="3.40.50.2300">
    <property type="match status" value="2"/>
</dbReference>
<dbReference type="PROSITE" id="PS00356">
    <property type="entry name" value="HTH_LACI_1"/>
    <property type="match status" value="1"/>
</dbReference>
<dbReference type="Pfam" id="PF13377">
    <property type="entry name" value="Peripla_BP_3"/>
    <property type="match status" value="1"/>
</dbReference>
<dbReference type="PANTHER" id="PTHR30146:SF138">
    <property type="entry name" value="TRANSCRIPTIONAL REGULATORY PROTEIN"/>
    <property type="match status" value="1"/>
</dbReference>
<keyword evidence="3" id="KW-0804">Transcription</keyword>
<dbReference type="Pfam" id="PF00356">
    <property type="entry name" value="LacI"/>
    <property type="match status" value="1"/>
</dbReference>
<reference evidence="5 6" key="1">
    <citation type="journal article" date="2019" name="Environ. Microbiol.">
        <title>Species interactions and distinct microbial communities in high Arctic permafrost affected cryosols are associated with the CH4 and CO2 gas fluxes.</title>
        <authorList>
            <person name="Altshuler I."/>
            <person name="Hamel J."/>
            <person name="Turney S."/>
            <person name="Magnuson E."/>
            <person name="Levesque R."/>
            <person name="Greer C."/>
            <person name="Whyte L.G."/>
        </authorList>
    </citation>
    <scope>NUCLEOTIDE SEQUENCE [LARGE SCALE GENOMIC DNA]</scope>
    <source>
        <strain evidence="5 6">S06.C</strain>
    </source>
</reference>
<dbReference type="AlphaFoldDB" id="A0A502DFU4"/>
<dbReference type="RefSeq" id="WP_140845073.1">
    <property type="nucleotide sequence ID" value="NZ_RCZI01000009.1"/>
</dbReference>
<dbReference type="CDD" id="cd01392">
    <property type="entry name" value="HTH_LacI"/>
    <property type="match status" value="1"/>
</dbReference>
<dbReference type="InterPro" id="IPR046335">
    <property type="entry name" value="LacI/GalR-like_sensor"/>
</dbReference>
<accession>A0A502DFU4</accession>
<gene>
    <name evidence="5" type="ORF">EAH82_20360</name>
</gene>
<dbReference type="CDD" id="cd06281">
    <property type="entry name" value="PBP1_LacI-like"/>
    <property type="match status" value="1"/>
</dbReference>
<dbReference type="SMART" id="SM00354">
    <property type="entry name" value="HTH_LACI"/>
    <property type="match status" value="1"/>
</dbReference>
<dbReference type="EMBL" id="RCZI01000009">
    <property type="protein sequence ID" value="TPG23560.1"/>
    <property type="molecule type" value="Genomic_DNA"/>
</dbReference>
<comment type="caution">
    <text evidence="5">The sequence shown here is derived from an EMBL/GenBank/DDBJ whole genome shotgun (WGS) entry which is preliminary data.</text>
</comment>
<proteinExistence type="predicted"/>
<dbReference type="Proteomes" id="UP000319212">
    <property type="component" value="Unassembled WGS sequence"/>
</dbReference>
<dbReference type="InterPro" id="IPR000843">
    <property type="entry name" value="HTH_LacI"/>
</dbReference>
<dbReference type="SUPFAM" id="SSF47413">
    <property type="entry name" value="lambda repressor-like DNA-binding domains"/>
    <property type="match status" value="1"/>
</dbReference>
<sequence>MAPLPRPKSASIRDVAELAGVSLGSASRVINKVDNVTAKTREKVEKAIAALAYRPNHAAQSLRLRTTRTIGCLLTDVTNPLYAKLFRALEERMRTAGYMMLLANSLNLAEREIDILSTFQSRGMDGVILAPGNERDRDVLKAIHGIGVPVVLLDRDIKSKTDQVLFDHVPGMHGVVSRLAALGHRRIALIVTQSPNRPMRRRIEGFCSGMQAHGLPVEDEFIVRLPTAMSAAFAAVTALLKRPDRPTAIVAMGTNILNETLNAISNLDMRIPQDISVVSIGDPDFAASYAPAISSLRVDLDAAAQAATELLLSRLRGVGGSKPRCVMIDCHYIERQSCGPAPLSTGKPSRRR</sequence>
<evidence type="ECO:0000256" key="3">
    <source>
        <dbReference type="ARBA" id="ARBA00023163"/>
    </source>
</evidence>
<dbReference type="InterPro" id="IPR010982">
    <property type="entry name" value="Lambda_DNA-bd_dom_sf"/>
</dbReference>
<evidence type="ECO:0000259" key="4">
    <source>
        <dbReference type="PROSITE" id="PS50932"/>
    </source>
</evidence>
<name>A0A502DFU4_9BURK</name>
<keyword evidence="1" id="KW-0805">Transcription regulation</keyword>
<protein>
    <submittedName>
        <fullName evidence="5">LacI family DNA-binding transcriptional regulator</fullName>
    </submittedName>
</protein>
<dbReference type="GO" id="GO:0000976">
    <property type="term" value="F:transcription cis-regulatory region binding"/>
    <property type="evidence" value="ECO:0007669"/>
    <property type="project" value="TreeGrafter"/>
</dbReference>
<evidence type="ECO:0000256" key="1">
    <source>
        <dbReference type="ARBA" id="ARBA00023015"/>
    </source>
</evidence>
<dbReference type="InterPro" id="IPR028082">
    <property type="entry name" value="Peripla_BP_I"/>
</dbReference>
<evidence type="ECO:0000313" key="6">
    <source>
        <dbReference type="Proteomes" id="UP000319212"/>
    </source>
</evidence>
<dbReference type="SUPFAM" id="SSF53822">
    <property type="entry name" value="Periplasmic binding protein-like I"/>
    <property type="match status" value="1"/>
</dbReference>
<dbReference type="PROSITE" id="PS50932">
    <property type="entry name" value="HTH_LACI_2"/>
    <property type="match status" value="1"/>
</dbReference>
<keyword evidence="2 5" id="KW-0238">DNA-binding</keyword>
<organism evidence="5 6">
    <name type="scientific">Variovorax guangxiensis</name>
    <dbReference type="NCBI Taxonomy" id="1775474"/>
    <lineage>
        <taxon>Bacteria</taxon>
        <taxon>Pseudomonadati</taxon>
        <taxon>Pseudomonadota</taxon>
        <taxon>Betaproteobacteria</taxon>
        <taxon>Burkholderiales</taxon>
        <taxon>Comamonadaceae</taxon>
        <taxon>Variovorax</taxon>
    </lineage>
</organism>
<dbReference type="OrthoDB" id="269117at2"/>
<dbReference type="Gene3D" id="1.10.260.40">
    <property type="entry name" value="lambda repressor-like DNA-binding domains"/>
    <property type="match status" value="1"/>
</dbReference>